<sequence>MKHIIAILSIIFISTASIAQNTILWTVTDTVAKKTSYVLGTFHQFGNSFVDSIPEIKESLVKSELAVFESIDDVENTRKMINARQASDGIERGLAKKELLKLKEISKEWEVDLYKLTPLEIRWKLQQEFQKIVCKTAMPTDEWDHFDSYLVHLAKESNIEVLGLETDSLQLSLIEQENKNPDWGREKKNIRIWLNHLTSGQPDLSHCSHAEKYRKFNLDYKFTEVCNDDILIRQRNQDWMKIIPDLLENSNCFIAVGYFHLQKQCGLLEQLKARGFVVEPVELK</sequence>
<dbReference type="Proteomes" id="UP000011135">
    <property type="component" value="Unassembled WGS sequence"/>
</dbReference>
<accession>L8JJF8</accession>
<evidence type="ECO:0000313" key="2">
    <source>
        <dbReference type="EMBL" id="ELR68373.1"/>
    </source>
</evidence>
<dbReference type="OrthoDB" id="9798714at2"/>
<keyword evidence="1" id="KW-0732">Signal</keyword>
<dbReference type="Pfam" id="PF01963">
    <property type="entry name" value="TraB_PrgY_gumN"/>
    <property type="match status" value="1"/>
</dbReference>
<name>L8JJF8_9BACT</name>
<dbReference type="STRING" id="1237149.C900_00472"/>
<feature type="signal peptide" evidence="1">
    <location>
        <begin position="1"/>
        <end position="19"/>
    </location>
</feature>
<proteinExistence type="predicted"/>
<comment type="caution">
    <text evidence="2">The sequence shown here is derived from an EMBL/GenBank/DDBJ whole genome shotgun (WGS) entry which is preliminary data.</text>
</comment>
<evidence type="ECO:0008006" key="4">
    <source>
        <dbReference type="Google" id="ProtNLM"/>
    </source>
</evidence>
<reference evidence="2 3" key="1">
    <citation type="submission" date="2012-12" db="EMBL/GenBank/DDBJ databases">
        <title>Genome assembly of Fulvivirga imtechensis AK7.</title>
        <authorList>
            <person name="Nupur N."/>
            <person name="Khatri I."/>
            <person name="Kumar R."/>
            <person name="Subramanian S."/>
            <person name="Pinnaka A."/>
        </authorList>
    </citation>
    <scope>NUCLEOTIDE SEQUENCE [LARGE SCALE GENOMIC DNA]</scope>
    <source>
        <strain evidence="2 3">AK7</strain>
    </source>
</reference>
<feature type="chain" id="PRO_5003993220" description="TraB/GumN family protein" evidence="1">
    <location>
        <begin position="20"/>
        <end position="284"/>
    </location>
</feature>
<keyword evidence="3" id="KW-1185">Reference proteome</keyword>
<dbReference type="AlphaFoldDB" id="L8JJF8"/>
<dbReference type="InterPro" id="IPR047111">
    <property type="entry name" value="YbaP-like"/>
</dbReference>
<dbReference type="PANTHER" id="PTHR40590:SF1">
    <property type="entry name" value="CYTOPLASMIC PROTEIN"/>
    <property type="match status" value="1"/>
</dbReference>
<gene>
    <name evidence="2" type="ORF">C900_00472</name>
</gene>
<dbReference type="InterPro" id="IPR002816">
    <property type="entry name" value="TraB/PrgY/GumN_fam"/>
</dbReference>
<dbReference type="EMBL" id="AMZN01000117">
    <property type="protein sequence ID" value="ELR68373.1"/>
    <property type="molecule type" value="Genomic_DNA"/>
</dbReference>
<evidence type="ECO:0000256" key="1">
    <source>
        <dbReference type="SAM" id="SignalP"/>
    </source>
</evidence>
<evidence type="ECO:0000313" key="3">
    <source>
        <dbReference type="Proteomes" id="UP000011135"/>
    </source>
</evidence>
<dbReference type="CDD" id="cd14789">
    <property type="entry name" value="Tiki"/>
    <property type="match status" value="1"/>
</dbReference>
<protein>
    <recommendedName>
        <fullName evidence="4">TraB/GumN family protein</fullName>
    </recommendedName>
</protein>
<organism evidence="2 3">
    <name type="scientific">Fulvivirga imtechensis AK7</name>
    <dbReference type="NCBI Taxonomy" id="1237149"/>
    <lineage>
        <taxon>Bacteria</taxon>
        <taxon>Pseudomonadati</taxon>
        <taxon>Bacteroidota</taxon>
        <taxon>Cytophagia</taxon>
        <taxon>Cytophagales</taxon>
        <taxon>Fulvivirgaceae</taxon>
        <taxon>Fulvivirga</taxon>
    </lineage>
</organism>
<dbReference type="eggNOG" id="COG3735">
    <property type="taxonomic scope" value="Bacteria"/>
</dbReference>
<dbReference type="PANTHER" id="PTHR40590">
    <property type="entry name" value="CYTOPLASMIC PROTEIN-RELATED"/>
    <property type="match status" value="1"/>
</dbReference>
<dbReference type="RefSeq" id="WP_009583391.1">
    <property type="nucleotide sequence ID" value="NZ_AMZN01000117.1"/>
</dbReference>